<evidence type="ECO:0000313" key="2">
    <source>
        <dbReference type="EMBL" id="QNO16861.1"/>
    </source>
</evidence>
<sequence length="301" mass="31801">MKKEMLLKHGTVLLVSILVAVACTGCGFGSKFGDFDFSKLEPKDFSSAKVVKTEKAELDGIQTIKLHGTPLKDAENHWVATLLNVENSPDSSLHVFVKSSSTISNDKLPTLNKDGSTLILEGDSDHWDSNLHLGSDHTAMVAVQIPKDYQKELNIEVDACAFNADRLQSEKFSLLLNAGRVKVGALTGKGKVGVNAGQADIDSFTGSGTIDVNAGQANIKKAVIKDDLSLQVSAGQMNCAMTSDSKFQFKGVASAGSLKTYFDAKQSGNAADKRLTADVNGGGSYTVTAVVSAGELNLTKA</sequence>
<name>A0A7G9WDU9_9FIRM</name>
<dbReference type="InterPro" id="IPR025164">
    <property type="entry name" value="Toastrack_DUF4097"/>
</dbReference>
<dbReference type="Proteomes" id="UP000516046">
    <property type="component" value="Chromosome"/>
</dbReference>
<evidence type="ECO:0000259" key="1">
    <source>
        <dbReference type="Pfam" id="PF13349"/>
    </source>
</evidence>
<gene>
    <name evidence="2" type="ORF">H6X83_07715</name>
</gene>
<dbReference type="EMBL" id="CP060696">
    <property type="protein sequence ID" value="QNO16861.1"/>
    <property type="molecule type" value="Genomic_DNA"/>
</dbReference>
<dbReference type="RefSeq" id="WP_212505928.1">
    <property type="nucleotide sequence ID" value="NZ_CP060696.1"/>
</dbReference>
<dbReference type="Pfam" id="PF13349">
    <property type="entry name" value="DUF4097"/>
    <property type="match status" value="1"/>
</dbReference>
<reference evidence="2 3" key="1">
    <citation type="submission" date="2020-08" db="EMBL/GenBank/DDBJ databases">
        <authorList>
            <person name="Ren C."/>
            <person name="Gu Y."/>
            <person name="Xu Y."/>
        </authorList>
    </citation>
    <scope>NUCLEOTIDE SEQUENCE [LARGE SCALE GENOMIC DNA]</scope>
    <source>
        <strain evidence="2 3">LBM18003</strain>
    </source>
</reference>
<dbReference type="PROSITE" id="PS51257">
    <property type="entry name" value="PROKAR_LIPOPROTEIN"/>
    <property type="match status" value="1"/>
</dbReference>
<protein>
    <recommendedName>
        <fullName evidence="1">DUF4097 domain-containing protein</fullName>
    </recommendedName>
</protein>
<keyword evidence="3" id="KW-1185">Reference proteome</keyword>
<dbReference type="KEGG" id="caml:H6X83_07715"/>
<dbReference type="AlphaFoldDB" id="A0A7G9WDU9"/>
<evidence type="ECO:0000313" key="3">
    <source>
        <dbReference type="Proteomes" id="UP000516046"/>
    </source>
</evidence>
<organism evidence="2 3">
    <name type="scientific">Caproicibacterium amylolyticum</name>
    <dbReference type="NCBI Taxonomy" id="2766537"/>
    <lineage>
        <taxon>Bacteria</taxon>
        <taxon>Bacillati</taxon>
        <taxon>Bacillota</taxon>
        <taxon>Clostridia</taxon>
        <taxon>Eubacteriales</taxon>
        <taxon>Oscillospiraceae</taxon>
        <taxon>Caproicibacterium</taxon>
    </lineage>
</organism>
<accession>A0A7G9WDU9</accession>
<feature type="domain" description="DUF4097" evidence="1">
    <location>
        <begin position="166"/>
        <end position="298"/>
    </location>
</feature>
<proteinExistence type="predicted"/>